<dbReference type="RefSeq" id="WP_397078765.1">
    <property type="nucleotide sequence ID" value="NZ_JBITGY010000001.1"/>
</dbReference>
<comment type="similarity">
    <text evidence="1 3">Belongs to the type-B carboxylesterase/lipase family.</text>
</comment>
<dbReference type="EC" id="3.1.1.-" evidence="3"/>
<evidence type="ECO:0000256" key="2">
    <source>
        <dbReference type="ARBA" id="ARBA00022801"/>
    </source>
</evidence>
<proteinExistence type="inferred from homology"/>
<comment type="caution">
    <text evidence="5">The sequence shown here is derived from an EMBL/GenBank/DDBJ whole genome shotgun (WGS) entry which is preliminary data.</text>
</comment>
<evidence type="ECO:0000256" key="3">
    <source>
        <dbReference type="RuleBase" id="RU361235"/>
    </source>
</evidence>
<dbReference type="PANTHER" id="PTHR11559">
    <property type="entry name" value="CARBOXYLESTERASE"/>
    <property type="match status" value="1"/>
</dbReference>
<accession>A0ABW7YKZ3</accession>
<keyword evidence="2 3" id="KW-0378">Hydrolase</keyword>
<dbReference type="InterPro" id="IPR050309">
    <property type="entry name" value="Type-B_Carboxylest/Lipase"/>
</dbReference>
<evidence type="ECO:0000259" key="4">
    <source>
        <dbReference type="Pfam" id="PF00135"/>
    </source>
</evidence>
<organism evidence="5 6">
    <name type="scientific">Nonomuraea typhae</name>
    <dbReference type="NCBI Taxonomy" id="2603600"/>
    <lineage>
        <taxon>Bacteria</taxon>
        <taxon>Bacillati</taxon>
        <taxon>Actinomycetota</taxon>
        <taxon>Actinomycetes</taxon>
        <taxon>Streptosporangiales</taxon>
        <taxon>Streptosporangiaceae</taxon>
        <taxon>Nonomuraea</taxon>
    </lineage>
</organism>
<feature type="domain" description="Carboxylesterase type B" evidence="4">
    <location>
        <begin position="20"/>
        <end position="492"/>
    </location>
</feature>
<evidence type="ECO:0000256" key="1">
    <source>
        <dbReference type="ARBA" id="ARBA00005964"/>
    </source>
</evidence>
<evidence type="ECO:0000313" key="5">
    <source>
        <dbReference type="EMBL" id="MFI6496566.1"/>
    </source>
</evidence>
<dbReference type="Pfam" id="PF00135">
    <property type="entry name" value="COesterase"/>
    <property type="match status" value="1"/>
</dbReference>
<name>A0ABW7YKZ3_9ACTN</name>
<reference evidence="5 6" key="1">
    <citation type="submission" date="2024-10" db="EMBL/GenBank/DDBJ databases">
        <title>The Natural Products Discovery Center: Release of the First 8490 Sequenced Strains for Exploring Actinobacteria Biosynthetic Diversity.</title>
        <authorList>
            <person name="Kalkreuter E."/>
            <person name="Kautsar S.A."/>
            <person name="Yang D."/>
            <person name="Bader C.D."/>
            <person name="Teijaro C.N."/>
            <person name="Fluegel L."/>
            <person name="Davis C.M."/>
            <person name="Simpson J.R."/>
            <person name="Lauterbach L."/>
            <person name="Steele A.D."/>
            <person name="Gui C."/>
            <person name="Meng S."/>
            <person name="Li G."/>
            <person name="Viehrig K."/>
            <person name="Ye F."/>
            <person name="Su P."/>
            <person name="Kiefer A.F."/>
            <person name="Nichols A."/>
            <person name="Cepeda A.J."/>
            <person name="Yan W."/>
            <person name="Fan B."/>
            <person name="Jiang Y."/>
            <person name="Adhikari A."/>
            <person name="Zheng C.-J."/>
            <person name="Schuster L."/>
            <person name="Cowan T.M."/>
            <person name="Smanski M.J."/>
            <person name="Chevrette M.G."/>
            <person name="De Carvalho L.P.S."/>
            <person name="Shen B."/>
        </authorList>
    </citation>
    <scope>NUCLEOTIDE SEQUENCE [LARGE SCALE GENOMIC DNA]</scope>
    <source>
        <strain evidence="5 6">NPDC050545</strain>
    </source>
</reference>
<evidence type="ECO:0000313" key="6">
    <source>
        <dbReference type="Proteomes" id="UP001612741"/>
    </source>
</evidence>
<dbReference type="EMBL" id="JBITGY010000001">
    <property type="protein sequence ID" value="MFI6496566.1"/>
    <property type="molecule type" value="Genomic_DNA"/>
</dbReference>
<dbReference type="InterPro" id="IPR019826">
    <property type="entry name" value="Carboxylesterase_B_AS"/>
</dbReference>
<dbReference type="InterPro" id="IPR002018">
    <property type="entry name" value="CarbesteraseB"/>
</dbReference>
<dbReference type="Gene3D" id="3.40.50.1820">
    <property type="entry name" value="alpha/beta hydrolase"/>
    <property type="match status" value="1"/>
</dbReference>
<keyword evidence="6" id="KW-1185">Reference proteome</keyword>
<dbReference type="SUPFAM" id="SSF53474">
    <property type="entry name" value="alpha/beta-Hydrolases"/>
    <property type="match status" value="1"/>
</dbReference>
<dbReference type="InterPro" id="IPR029058">
    <property type="entry name" value="AB_hydrolase_fold"/>
</dbReference>
<protein>
    <recommendedName>
        <fullName evidence="3">Carboxylic ester hydrolase</fullName>
        <ecNumber evidence="3">3.1.1.-</ecNumber>
    </recommendedName>
</protein>
<dbReference type="Proteomes" id="UP001612741">
    <property type="component" value="Unassembled WGS sequence"/>
</dbReference>
<dbReference type="PROSITE" id="PS00122">
    <property type="entry name" value="CARBOXYLESTERASE_B_1"/>
    <property type="match status" value="1"/>
</dbReference>
<gene>
    <name evidence="5" type="ORF">ACIBG2_04225</name>
</gene>
<sequence>MGSPLLALLLVLGSMTVPGSPVVELDSGRIRGRADGEVVRYSGIRYAQPPVGELRWKDPVRAHPWPGVADATEPGESCTQLEAGKQIGAEDCLFVNVTAPARRTGRALPVMVWLHGGGYITGWGSAYDPRRLVAKGGVIVVTVNYRLGAFGYLGLPGLPGSGTFGLADQLEALRWTKRNAAAFGGDPGNVTVFGESAGGMSTCALLTSPAARGLIDKAIIQSGSCMLEWVSGTYVPIPGMPTIKPYVPLQVNQDTGLATAGKLGCPAGQELACLRARPAAAFMPYNESFSSQLAYGTPLLPRDPARALREGGFLRVPVISGGTHDEARGFIYGAGQAGLPVTAELYPKLVHGAFGKHAAAVLRTYPPADYRSPALAWATVADDRAWACPTVWADRAMARRTPVYAFELADEKAPNLARIPADFPPGAQHAGDLPYLFDLHGRPWGDFTPAQWRLADRMIGFWTSFARTGKPAGWPAFDPRSGTAISLKPSDQGGIEPVDLGSGHRCGFWSKVSG</sequence>